<dbReference type="GO" id="GO:0006355">
    <property type="term" value="P:regulation of DNA-templated transcription"/>
    <property type="evidence" value="ECO:0007669"/>
    <property type="project" value="InterPro"/>
</dbReference>
<dbReference type="InterPro" id="IPR013321">
    <property type="entry name" value="Arc_rbn_hlx_hlx"/>
</dbReference>
<dbReference type="SUPFAM" id="SSF55021">
    <property type="entry name" value="ACT-like"/>
    <property type="match status" value="1"/>
</dbReference>
<dbReference type="KEGG" id="lvs:LOKVESSMR4R_01965"/>
<evidence type="ECO:0000313" key="8">
    <source>
        <dbReference type="EMBL" id="ARU01277.1"/>
    </source>
</evidence>
<dbReference type="PANTHER" id="PTHR34719">
    <property type="entry name" value="NICKEL-RESPONSIVE REGULATOR"/>
    <property type="match status" value="1"/>
</dbReference>
<dbReference type="AlphaFoldDB" id="A0A1Y0ECE7"/>
<dbReference type="STRING" id="1122181.GCA_000382265_00686"/>
<dbReference type="InterPro" id="IPR002145">
    <property type="entry name" value="CopG"/>
</dbReference>
<evidence type="ECO:0000256" key="3">
    <source>
        <dbReference type="ARBA" id="ARBA00023125"/>
    </source>
</evidence>
<gene>
    <name evidence="8" type="primary">nikR</name>
    <name evidence="8" type="ORF">LOKVESSMR4R_01965</name>
</gene>
<feature type="region of interest" description="Disordered" evidence="5">
    <location>
        <begin position="135"/>
        <end position="154"/>
    </location>
</feature>
<evidence type="ECO:0000259" key="6">
    <source>
        <dbReference type="Pfam" id="PF01402"/>
    </source>
</evidence>
<keyword evidence="9" id="KW-1185">Reference proteome</keyword>
<dbReference type="Proteomes" id="UP000195273">
    <property type="component" value="Chromosome"/>
</dbReference>
<evidence type="ECO:0000259" key="7">
    <source>
        <dbReference type="Pfam" id="PF08753"/>
    </source>
</evidence>
<dbReference type="OrthoDB" id="9806294at2"/>
<dbReference type="Pfam" id="PF01402">
    <property type="entry name" value="RHH_1"/>
    <property type="match status" value="1"/>
</dbReference>
<dbReference type="SUPFAM" id="SSF47598">
    <property type="entry name" value="Ribbon-helix-helix"/>
    <property type="match status" value="1"/>
</dbReference>
<evidence type="ECO:0000256" key="4">
    <source>
        <dbReference type="ARBA" id="ARBA00023163"/>
    </source>
</evidence>
<feature type="domain" description="Transcription factor NikR nickel binding C-terminal" evidence="7">
    <location>
        <begin position="52"/>
        <end position="126"/>
    </location>
</feature>
<dbReference type="Gene3D" id="1.10.1220.10">
    <property type="entry name" value="Met repressor-like"/>
    <property type="match status" value="1"/>
</dbReference>
<keyword evidence="3" id="KW-0238">DNA-binding</keyword>
<reference evidence="8 9" key="1">
    <citation type="submission" date="2017-05" db="EMBL/GenBank/DDBJ databases">
        <title>Genome Sequence of Loktanella vestfoldensis Strain SMR4r Isolated from a Culture of the Diatom Skeletonema marinoi.</title>
        <authorList>
            <person name="Topel M."/>
            <person name="Pinder M.I.M."/>
            <person name="Johansson O.N."/>
            <person name="Kourtchenko O."/>
            <person name="Godhe A."/>
            <person name="Clarke A.K."/>
        </authorList>
    </citation>
    <scope>NUCLEOTIDE SEQUENCE [LARGE SCALE GENOMIC DNA]</scope>
    <source>
        <strain evidence="8 9">SMR4r</strain>
    </source>
</reference>
<dbReference type="InterPro" id="IPR010985">
    <property type="entry name" value="Ribbon_hlx_hlx"/>
</dbReference>
<comment type="similarity">
    <text evidence="1">Belongs to the transcriptional regulatory CopG/NikR family.</text>
</comment>
<dbReference type="InterPro" id="IPR045865">
    <property type="entry name" value="ACT-like_dom_sf"/>
</dbReference>
<protein>
    <submittedName>
        <fullName evidence="8">Nickel-responsive regulator</fullName>
    </submittedName>
</protein>
<proteinExistence type="inferred from homology"/>
<dbReference type="GO" id="GO:0003677">
    <property type="term" value="F:DNA binding"/>
    <property type="evidence" value="ECO:0007669"/>
    <property type="project" value="UniProtKB-KW"/>
</dbReference>
<dbReference type="EMBL" id="CP021431">
    <property type="protein sequence ID" value="ARU01277.1"/>
    <property type="molecule type" value="Genomic_DNA"/>
</dbReference>
<dbReference type="InterPro" id="IPR027271">
    <property type="entry name" value="Acetolactate_synth/TF_NikR_C"/>
</dbReference>
<evidence type="ECO:0000256" key="1">
    <source>
        <dbReference type="ARBA" id="ARBA00008478"/>
    </source>
</evidence>
<keyword evidence="4" id="KW-0804">Transcription</keyword>
<evidence type="ECO:0000256" key="5">
    <source>
        <dbReference type="SAM" id="MobiDB-lite"/>
    </source>
</evidence>
<name>A0A1Y0ECE7_9RHOB</name>
<organism evidence="8 9">
    <name type="scientific">Yoonia vestfoldensis</name>
    <dbReference type="NCBI Taxonomy" id="245188"/>
    <lineage>
        <taxon>Bacteria</taxon>
        <taxon>Pseudomonadati</taxon>
        <taxon>Pseudomonadota</taxon>
        <taxon>Alphaproteobacteria</taxon>
        <taxon>Rhodobacterales</taxon>
        <taxon>Paracoccaceae</taxon>
        <taxon>Yoonia</taxon>
    </lineage>
</organism>
<dbReference type="Gene3D" id="3.30.70.1150">
    <property type="entry name" value="ACT-like. Chain A, domain 2"/>
    <property type="match status" value="1"/>
</dbReference>
<feature type="domain" description="Ribbon-helix-helix protein CopG" evidence="6">
    <location>
        <begin position="2"/>
        <end position="38"/>
    </location>
</feature>
<evidence type="ECO:0000256" key="2">
    <source>
        <dbReference type="ARBA" id="ARBA00023015"/>
    </source>
</evidence>
<dbReference type="InterPro" id="IPR050192">
    <property type="entry name" value="CopG/NikR_regulator"/>
</dbReference>
<dbReference type="NCBIfam" id="NF002815">
    <property type="entry name" value="PRK02967.1"/>
    <property type="match status" value="1"/>
</dbReference>
<feature type="compositionally biased region" description="Basic residues" evidence="5">
    <location>
        <begin position="143"/>
        <end position="154"/>
    </location>
</feature>
<accession>A0A1Y0ECE7</accession>
<dbReference type="RefSeq" id="WP_087207945.1">
    <property type="nucleotide sequence ID" value="NZ_CP021431.1"/>
</dbReference>
<keyword evidence="2" id="KW-0805">Transcription regulation</keyword>
<dbReference type="Pfam" id="PF08753">
    <property type="entry name" value="NikR_C"/>
    <property type="match status" value="1"/>
</dbReference>
<dbReference type="PANTHER" id="PTHR34719:SF2">
    <property type="entry name" value="NICKEL-RESPONSIVE REGULATOR"/>
    <property type="match status" value="1"/>
</dbReference>
<evidence type="ECO:0000313" key="9">
    <source>
        <dbReference type="Proteomes" id="UP000195273"/>
    </source>
</evidence>
<dbReference type="InterPro" id="IPR014864">
    <property type="entry name" value="TF_NikR_Ni-bd_C"/>
</dbReference>
<sequence length="154" mass="16631">MKRITMTLDDDLLAALDAHMDASGATNRSEAIRDLVARSLSPEAPDDATCLGIASYTIEPDIRDLGRKVPQVRQDHHDRFAAALSVPVDHSTSLEVAVLKGSVAEVTAIANALFLERGVRHGRLALVPVVVEDHSHAHGNGAPHRHAKVVNRFQ</sequence>